<accession>A0A9X2IN25</accession>
<keyword evidence="5 7" id="KW-0560">Oxidoreductase</keyword>
<dbReference type="Gene3D" id="1.10.540.10">
    <property type="entry name" value="Acyl-CoA dehydrogenase/oxidase, N-terminal domain"/>
    <property type="match status" value="1"/>
</dbReference>
<dbReference type="Pfam" id="PF02770">
    <property type="entry name" value="Acyl-CoA_dh_M"/>
    <property type="match status" value="1"/>
</dbReference>
<dbReference type="InterPro" id="IPR049426">
    <property type="entry name" value="Acyl-CoA-dh-like_C"/>
</dbReference>
<dbReference type="Gene3D" id="1.20.140.10">
    <property type="entry name" value="Butyryl-CoA Dehydrogenase, subunit A, domain 3"/>
    <property type="match status" value="2"/>
</dbReference>
<dbReference type="AlphaFoldDB" id="A0A9X2IN25"/>
<proteinExistence type="inferred from homology"/>
<dbReference type="SUPFAM" id="SSF47203">
    <property type="entry name" value="Acyl-CoA dehydrogenase C-terminal domain-like"/>
    <property type="match status" value="1"/>
</dbReference>
<evidence type="ECO:0000256" key="7">
    <source>
        <dbReference type="RuleBase" id="RU362125"/>
    </source>
</evidence>
<evidence type="ECO:0000256" key="1">
    <source>
        <dbReference type="ARBA" id="ARBA00001974"/>
    </source>
</evidence>
<dbReference type="InterPro" id="IPR046373">
    <property type="entry name" value="Acyl-CoA_Oxase/DH_mid-dom_sf"/>
</dbReference>
<dbReference type="InterPro" id="IPR036250">
    <property type="entry name" value="AcylCo_DH-like_C"/>
</dbReference>
<dbReference type="InterPro" id="IPR006089">
    <property type="entry name" value="Acyl-CoA_DH_CS"/>
</dbReference>
<evidence type="ECO:0000256" key="4">
    <source>
        <dbReference type="ARBA" id="ARBA00022827"/>
    </source>
</evidence>
<sequence>MGQTSDRTVKGGSFLIEDAAADSFTPEDFTDEQKMIAKLTADFTVNEVVPLLDKIEQHEFSHTIQLLKQAGELGLLGADIPEEYGGLGLDKISSTLIAEKLARGGSFALSHGAHVGIGSLPIVFFGNEQQKKKYLPSLATGERIAAYALTEPSSGSDALSAKTTAVLNEAGTHYVVNGEKQWITNSAFADLFIVYAQIDGKAFSAFIVERDFEGVKTGIEEKKMGIKGSSTRTVILENAQVPKENLLGEAGKGHLIAFNILNIGRFKLGVGCVGSAKRAIELAAGYANERKQFNTPIGQFRLIQEKLAEMAVATYATESAVYRTGGLIEQRFGSLTEEEQKSGRAVAGAIAEYAIECSLNKIAGSELLDFVVDEAVQIHGGYGYMAEYEVERMYRDSRINRIFEGTNEINRLIVPGTLLRKAMKGELPLLEKAGALQEELVQLLPAEVGSGPLEQEKQLLSMAKKIFLFVAGLGVRTYGEALQQEQELLANVADIVNDIYQMESAILRTEKARSGANDKGDRKLIMTQIFCQEAFQRIEANAKESLIMMEEGDQRRMLLGILRKLTRHEAIDVVKKKRLIAAAVLEESGYIS</sequence>
<comment type="cofactor">
    <cofactor evidence="1 7">
        <name>FAD</name>
        <dbReference type="ChEBI" id="CHEBI:57692"/>
    </cofactor>
</comment>
<comment type="similarity">
    <text evidence="2 7">Belongs to the acyl-CoA dehydrogenase family.</text>
</comment>
<feature type="domain" description="Acyl-CoA dehydrogenase/oxidase C-terminal" evidence="8">
    <location>
        <begin position="251"/>
        <end position="414"/>
    </location>
</feature>
<dbReference type="PANTHER" id="PTHR43884:SF12">
    <property type="entry name" value="ISOVALERYL-COA DEHYDROGENASE, MITOCHONDRIAL-RELATED"/>
    <property type="match status" value="1"/>
</dbReference>
<dbReference type="FunFam" id="1.20.140.10:FF:000019">
    <property type="entry name" value="Acyl-CoA dehydrogenase"/>
    <property type="match status" value="1"/>
</dbReference>
<evidence type="ECO:0000256" key="5">
    <source>
        <dbReference type="ARBA" id="ARBA00023002"/>
    </source>
</evidence>
<dbReference type="GO" id="GO:0050660">
    <property type="term" value="F:flavin adenine dinucleotide binding"/>
    <property type="evidence" value="ECO:0007669"/>
    <property type="project" value="InterPro"/>
</dbReference>
<name>A0A9X2IN25_9BACI</name>
<dbReference type="Proteomes" id="UP001139179">
    <property type="component" value="Unassembled WGS sequence"/>
</dbReference>
<comment type="catalytic activity">
    <reaction evidence="6">
        <text>a 2,3-saturated acyl-CoA + A = a 2,3-dehydroacyl-CoA + AH2</text>
        <dbReference type="Rhea" id="RHEA:48608"/>
        <dbReference type="ChEBI" id="CHEBI:13193"/>
        <dbReference type="ChEBI" id="CHEBI:17499"/>
        <dbReference type="ChEBI" id="CHEBI:60015"/>
        <dbReference type="ChEBI" id="CHEBI:65111"/>
    </reaction>
</comment>
<dbReference type="Gene3D" id="2.40.110.10">
    <property type="entry name" value="Butyryl-CoA Dehydrogenase, subunit A, domain 2"/>
    <property type="match status" value="1"/>
</dbReference>
<dbReference type="EMBL" id="JAMBOL010000008">
    <property type="protein sequence ID" value="MCM3714499.1"/>
    <property type="molecule type" value="Genomic_DNA"/>
</dbReference>
<evidence type="ECO:0000259" key="11">
    <source>
        <dbReference type="Pfam" id="PF21263"/>
    </source>
</evidence>
<evidence type="ECO:0000256" key="3">
    <source>
        <dbReference type="ARBA" id="ARBA00022630"/>
    </source>
</evidence>
<protein>
    <submittedName>
        <fullName evidence="12">Acyl-CoA dehydrogenase family protein</fullName>
    </submittedName>
</protein>
<dbReference type="SUPFAM" id="SSF56645">
    <property type="entry name" value="Acyl-CoA dehydrogenase NM domain-like"/>
    <property type="match status" value="1"/>
</dbReference>
<dbReference type="Pfam" id="PF00441">
    <property type="entry name" value="Acyl-CoA_dh_1"/>
    <property type="match status" value="1"/>
</dbReference>
<evidence type="ECO:0000259" key="9">
    <source>
        <dbReference type="Pfam" id="PF02770"/>
    </source>
</evidence>
<comment type="caution">
    <text evidence="12">The sequence shown here is derived from an EMBL/GenBank/DDBJ whole genome shotgun (WGS) entry which is preliminary data.</text>
</comment>
<dbReference type="RefSeq" id="WP_251223282.1">
    <property type="nucleotide sequence ID" value="NZ_JAMBOL010000008.1"/>
</dbReference>
<dbReference type="PROSITE" id="PS00072">
    <property type="entry name" value="ACYL_COA_DH_1"/>
    <property type="match status" value="1"/>
</dbReference>
<dbReference type="Pfam" id="PF02771">
    <property type="entry name" value="Acyl-CoA_dh_N"/>
    <property type="match status" value="1"/>
</dbReference>
<dbReference type="GO" id="GO:0003995">
    <property type="term" value="F:acyl-CoA dehydrogenase activity"/>
    <property type="evidence" value="ECO:0007669"/>
    <property type="project" value="InterPro"/>
</dbReference>
<dbReference type="InterPro" id="IPR009100">
    <property type="entry name" value="AcylCoA_DH/oxidase_NM_dom_sf"/>
</dbReference>
<evidence type="ECO:0000259" key="8">
    <source>
        <dbReference type="Pfam" id="PF00441"/>
    </source>
</evidence>
<dbReference type="InterPro" id="IPR037069">
    <property type="entry name" value="AcylCoA_DH/ox_N_sf"/>
</dbReference>
<dbReference type="FunFam" id="1.10.540.10:FF:000001">
    <property type="entry name" value="Very long-chain-specific acyl-CoA dehydrogenase, mitochondrial"/>
    <property type="match status" value="1"/>
</dbReference>
<keyword evidence="13" id="KW-1185">Reference proteome</keyword>
<evidence type="ECO:0000256" key="2">
    <source>
        <dbReference type="ARBA" id="ARBA00009347"/>
    </source>
</evidence>
<evidence type="ECO:0000256" key="6">
    <source>
        <dbReference type="ARBA" id="ARBA00052546"/>
    </source>
</evidence>
<feature type="domain" description="Acyl-CoA oxidase/dehydrogenase middle" evidence="9">
    <location>
        <begin position="146"/>
        <end position="238"/>
    </location>
</feature>
<dbReference type="InterPro" id="IPR009075">
    <property type="entry name" value="AcylCo_DH/oxidase_C"/>
</dbReference>
<keyword evidence="4 7" id="KW-0274">FAD</keyword>
<feature type="domain" description="Acyl-CoA dehydrogenase/oxidase N-terminal" evidence="10">
    <location>
        <begin position="30"/>
        <end position="142"/>
    </location>
</feature>
<evidence type="ECO:0000313" key="13">
    <source>
        <dbReference type="Proteomes" id="UP001139179"/>
    </source>
</evidence>
<keyword evidence="3 7" id="KW-0285">Flavoprotein</keyword>
<gene>
    <name evidence="12" type="ORF">M3202_10405</name>
</gene>
<organism evidence="12 13">
    <name type="scientific">Halalkalibacter oceani</name>
    <dbReference type="NCBI Taxonomy" id="1653776"/>
    <lineage>
        <taxon>Bacteria</taxon>
        <taxon>Bacillati</taxon>
        <taxon>Bacillota</taxon>
        <taxon>Bacilli</taxon>
        <taxon>Bacillales</taxon>
        <taxon>Bacillaceae</taxon>
        <taxon>Halalkalibacter</taxon>
    </lineage>
</organism>
<dbReference type="Pfam" id="PF21263">
    <property type="entry name" value="Acyl-CoA-dh_C"/>
    <property type="match status" value="1"/>
</dbReference>
<evidence type="ECO:0000313" key="12">
    <source>
        <dbReference type="EMBL" id="MCM3714499.1"/>
    </source>
</evidence>
<dbReference type="FunFam" id="2.40.110.10:FF:000001">
    <property type="entry name" value="Acyl-CoA dehydrogenase, mitochondrial"/>
    <property type="match status" value="1"/>
</dbReference>
<reference evidence="12" key="1">
    <citation type="submission" date="2022-05" db="EMBL/GenBank/DDBJ databases">
        <title>Comparative Genomics of Spacecraft Associated Microbes.</title>
        <authorList>
            <person name="Tran M.T."/>
            <person name="Wright A."/>
            <person name="Seuylemezian A."/>
            <person name="Eisen J."/>
            <person name="Coil D."/>
        </authorList>
    </citation>
    <scope>NUCLEOTIDE SEQUENCE</scope>
    <source>
        <strain evidence="12">214.1.1</strain>
    </source>
</reference>
<evidence type="ECO:0000259" key="10">
    <source>
        <dbReference type="Pfam" id="PF02771"/>
    </source>
</evidence>
<feature type="domain" description="Acyl-CoA dehydrogenase-like C-terminal" evidence="11">
    <location>
        <begin position="463"/>
        <end position="564"/>
    </location>
</feature>
<dbReference type="PROSITE" id="PS00073">
    <property type="entry name" value="ACYL_COA_DH_2"/>
    <property type="match status" value="1"/>
</dbReference>
<dbReference type="PANTHER" id="PTHR43884">
    <property type="entry name" value="ACYL-COA DEHYDROGENASE"/>
    <property type="match status" value="1"/>
</dbReference>
<dbReference type="InterPro" id="IPR006091">
    <property type="entry name" value="Acyl-CoA_Oxase/DH_mid-dom"/>
</dbReference>
<dbReference type="InterPro" id="IPR013786">
    <property type="entry name" value="AcylCoA_DH/ox_N"/>
</dbReference>